<proteinExistence type="predicted"/>
<sequence length="46" mass="5517">MLIPITSDFLPTNRYFLSNYGLENKKTGLHCDHYHIANRLIYWAYL</sequence>
<organism evidence="1">
    <name type="scientific">Bacteroides ovatus</name>
    <dbReference type="NCBI Taxonomy" id="28116"/>
    <lineage>
        <taxon>Bacteria</taxon>
        <taxon>Pseudomonadati</taxon>
        <taxon>Bacteroidota</taxon>
        <taxon>Bacteroidia</taxon>
        <taxon>Bacteroidales</taxon>
        <taxon>Bacteroidaceae</taxon>
        <taxon>Bacteroides</taxon>
    </lineage>
</organism>
<evidence type="ECO:0000313" key="1">
    <source>
        <dbReference type="EMBL" id="VYT35221.1"/>
    </source>
</evidence>
<gene>
    <name evidence="1" type="ORF">BOLFYP28_02672</name>
</gene>
<name>A0A6N2W2W9_BACOV</name>
<accession>A0A6N2W2W9</accession>
<dbReference type="AlphaFoldDB" id="A0A6N2W2W9"/>
<dbReference type="EMBL" id="CACRTD010000041">
    <property type="protein sequence ID" value="VYT35221.1"/>
    <property type="molecule type" value="Genomic_DNA"/>
</dbReference>
<reference evidence="1" key="1">
    <citation type="submission" date="2019-11" db="EMBL/GenBank/DDBJ databases">
        <authorList>
            <person name="Feng L."/>
        </authorList>
    </citation>
    <scope>NUCLEOTIDE SEQUENCE</scope>
    <source>
        <strain evidence="1">BovatusLFYP28</strain>
    </source>
</reference>
<protein>
    <submittedName>
        <fullName evidence="1">Uncharacterized protein</fullName>
    </submittedName>
</protein>